<dbReference type="AlphaFoldDB" id="A0A0G3EQI5"/>
<dbReference type="OrthoDB" id="8657357at2"/>
<keyword evidence="3" id="KW-1185">Reference proteome</keyword>
<gene>
    <name evidence="2" type="ORF">ABW99_14500</name>
</gene>
<dbReference type="Pfam" id="PF11174">
    <property type="entry name" value="DUF2970"/>
    <property type="match status" value="1"/>
</dbReference>
<dbReference type="RefSeq" id="WP_047215137.1">
    <property type="nucleotide sequence ID" value="NZ_CP011568.3"/>
</dbReference>
<keyword evidence="1" id="KW-0812">Transmembrane</keyword>
<proteinExistence type="predicted"/>
<evidence type="ECO:0000256" key="1">
    <source>
        <dbReference type="SAM" id="Phobius"/>
    </source>
</evidence>
<keyword evidence="1" id="KW-0472">Membrane</keyword>
<accession>A0A0G3EQI5</accession>
<dbReference type="STRING" id="445709.ABW99_14500"/>
<dbReference type="EMBL" id="CP011568">
    <property type="protein sequence ID" value="AKJ69240.1"/>
    <property type="molecule type" value="Genomic_DNA"/>
</dbReference>
<evidence type="ECO:0008006" key="4">
    <source>
        <dbReference type="Google" id="ProtNLM"/>
    </source>
</evidence>
<dbReference type="Proteomes" id="UP000036700">
    <property type="component" value="Chromosome"/>
</dbReference>
<dbReference type="KEGG" id="ptx:ABW99_14500"/>
<keyword evidence="1" id="KW-1133">Transmembrane helix</keyword>
<sequence length="73" mass="8146">MDDLKRAVRRKPSFGQSMRAVFWSFFGVRKGKDHDRDMAQLNPVHVIVAGLVGAALFIAILILLVRVAINLAK</sequence>
<reference evidence="3" key="1">
    <citation type="submission" date="2015-06" db="EMBL/GenBank/DDBJ databases">
        <authorList>
            <person name="Lim Y.L."/>
            <person name="Ee R."/>
            <person name="Yong D."/>
            <person name="How K.Y."/>
            <person name="Yin W.F."/>
            <person name="Chan K.G."/>
        </authorList>
    </citation>
    <scope>NUCLEOTIDE SEQUENCE [LARGE SCALE GENOMIC DNA]</scope>
    <source>
        <strain evidence="3">DSM 25325</strain>
    </source>
</reference>
<dbReference type="InterPro" id="IPR021344">
    <property type="entry name" value="DUF2970"/>
</dbReference>
<feature type="transmembrane region" description="Helical" evidence="1">
    <location>
        <begin position="46"/>
        <end position="69"/>
    </location>
</feature>
<protein>
    <recommendedName>
        <fullName evidence="4">DUF2970 domain-containing protein</fullName>
    </recommendedName>
</protein>
<dbReference type="PATRIC" id="fig|445709.3.peg.3072"/>
<evidence type="ECO:0000313" key="2">
    <source>
        <dbReference type="EMBL" id="AKJ69240.1"/>
    </source>
</evidence>
<name>A0A0G3EQI5_9BURK</name>
<evidence type="ECO:0000313" key="3">
    <source>
        <dbReference type="Proteomes" id="UP000036700"/>
    </source>
</evidence>
<organism evidence="2 3">
    <name type="scientific">Pandoraea thiooxydans</name>
    <dbReference type="NCBI Taxonomy" id="445709"/>
    <lineage>
        <taxon>Bacteria</taxon>
        <taxon>Pseudomonadati</taxon>
        <taxon>Pseudomonadota</taxon>
        <taxon>Betaproteobacteria</taxon>
        <taxon>Burkholderiales</taxon>
        <taxon>Burkholderiaceae</taxon>
        <taxon>Pandoraea</taxon>
    </lineage>
</organism>